<dbReference type="RefSeq" id="WP_335958957.1">
    <property type="nucleotide sequence ID" value="NZ_JAXBLX010000003.1"/>
</dbReference>
<sequence length="40" mass="4568">MTKEQRKQNSQHNPADKTNEQRKEGYTGDKKLGGPNRPAE</sequence>
<evidence type="ECO:0000313" key="3">
    <source>
        <dbReference type="Proteomes" id="UP001589838"/>
    </source>
</evidence>
<protein>
    <submittedName>
        <fullName evidence="2">Uncharacterized protein</fullName>
    </submittedName>
</protein>
<name>A0ABV6KB24_9BACI</name>
<accession>A0ABV6KB24</accession>
<evidence type="ECO:0000256" key="1">
    <source>
        <dbReference type="SAM" id="MobiDB-lite"/>
    </source>
</evidence>
<dbReference type="EMBL" id="JBHLUX010000017">
    <property type="protein sequence ID" value="MFC0470240.1"/>
    <property type="molecule type" value="Genomic_DNA"/>
</dbReference>
<feature type="compositionally biased region" description="Basic and acidic residues" evidence="1">
    <location>
        <begin position="14"/>
        <end position="32"/>
    </location>
</feature>
<keyword evidence="3" id="KW-1185">Reference proteome</keyword>
<dbReference type="Proteomes" id="UP001589838">
    <property type="component" value="Unassembled WGS sequence"/>
</dbReference>
<proteinExistence type="predicted"/>
<feature type="region of interest" description="Disordered" evidence="1">
    <location>
        <begin position="1"/>
        <end position="40"/>
    </location>
</feature>
<organism evidence="2 3">
    <name type="scientific">Halalkalibacter kiskunsagensis</name>
    <dbReference type="NCBI Taxonomy" id="1548599"/>
    <lineage>
        <taxon>Bacteria</taxon>
        <taxon>Bacillati</taxon>
        <taxon>Bacillota</taxon>
        <taxon>Bacilli</taxon>
        <taxon>Bacillales</taxon>
        <taxon>Bacillaceae</taxon>
        <taxon>Halalkalibacter</taxon>
    </lineage>
</organism>
<evidence type="ECO:0000313" key="2">
    <source>
        <dbReference type="EMBL" id="MFC0470240.1"/>
    </source>
</evidence>
<gene>
    <name evidence="2" type="ORF">ACFFHM_06790</name>
</gene>
<comment type="caution">
    <text evidence="2">The sequence shown here is derived from an EMBL/GenBank/DDBJ whole genome shotgun (WGS) entry which is preliminary data.</text>
</comment>
<reference evidence="2 3" key="1">
    <citation type="submission" date="2024-09" db="EMBL/GenBank/DDBJ databases">
        <authorList>
            <person name="Sun Q."/>
            <person name="Mori K."/>
        </authorList>
    </citation>
    <scope>NUCLEOTIDE SEQUENCE [LARGE SCALE GENOMIC DNA]</scope>
    <source>
        <strain evidence="2 3">NCAIM B.02610</strain>
    </source>
</reference>